<dbReference type="SUPFAM" id="SSF54285">
    <property type="entry name" value="MoaD/ThiS"/>
    <property type="match status" value="1"/>
</dbReference>
<evidence type="ECO:0000313" key="1">
    <source>
        <dbReference type="EMBL" id="GMA41474.1"/>
    </source>
</evidence>
<evidence type="ECO:0000313" key="2">
    <source>
        <dbReference type="Proteomes" id="UP001157126"/>
    </source>
</evidence>
<keyword evidence="2" id="KW-1185">Reference proteome</keyword>
<comment type="caution">
    <text evidence="1">The sequence shown here is derived from an EMBL/GenBank/DDBJ whole genome shotgun (WGS) entry which is preliminary data.</text>
</comment>
<dbReference type="InterPro" id="IPR012675">
    <property type="entry name" value="Beta-grasp_dom_sf"/>
</dbReference>
<dbReference type="InterPro" id="IPR052045">
    <property type="entry name" value="Sulfur_Carrier/Prot_Modifier"/>
</dbReference>
<gene>
    <name evidence="1" type="ORF">GCM10025883_35190</name>
</gene>
<dbReference type="Pfam" id="PF02597">
    <property type="entry name" value="ThiS"/>
    <property type="match status" value="1"/>
</dbReference>
<dbReference type="InterPro" id="IPR003749">
    <property type="entry name" value="ThiS/MoaD-like"/>
</dbReference>
<accession>A0ABQ6IXQ8</accession>
<dbReference type="PANTHER" id="PTHR38031:SF1">
    <property type="entry name" value="SULFUR CARRIER PROTEIN CYSO"/>
    <property type="match status" value="1"/>
</dbReference>
<dbReference type="Proteomes" id="UP001157126">
    <property type="component" value="Unassembled WGS sequence"/>
</dbReference>
<dbReference type="RefSeq" id="WP_284305019.1">
    <property type="nucleotide sequence ID" value="NZ_BSUO01000001.1"/>
</dbReference>
<sequence length="103" mass="10580">MSSEKPVHVVVPTPLRRLTAGVGRVTLAVPEEVTAEGATLETALLAVDRHHPGFRDAIATPAGEPMPFVQLFVGGTNVRRSGGLATAVSPGDEIRVMSAVAGG</sequence>
<dbReference type="EMBL" id="BSUO01000001">
    <property type="protein sequence ID" value="GMA41474.1"/>
    <property type="molecule type" value="Genomic_DNA"/>
</dbReference>
<dbReference type="PANTHER" id="PTHR38031">
    <property type="entry name" value="SULFUR CARRIER PROTEIN SLR0821-RELATED"/>
    <property type="match status" value="1"/>
</dbReference>
<dbReference type="InterPro" id="IPR016155">
    <property type="entry name" value="Mopterin_synth/thiamin_S_b"/>
</dbReference>
<dbReference type="Gene3D" id="3.10.20.30">
    <property type="match status" value="1"/>
</dbReference>
<reference evidence="2" key="1">
    <citation type="journal article" date="2019" name="Int. J. Syst. Evol. Microbiol.">
        <title>The Global Catalogue of Microorganisms (GCM) 10K type strain sequencing project: providing services to taxonomists for standard genome sequencing and annotation.</title>
        <authorList>
            <consortium name="The Broad Institute Genomics Platform"/>
            <consortium name="The Broad Institute Genome Sequencing Center for Infectious Disease"/>
            <person name="Wu L."/>
            <person name="Ma J."/>
        </authorList>
    </citation>
    <scope>NUCLEOTIDE SEQUENCE [LARGE SCALE GENOMIC DNA]</scope>
    <source>
        <strain evidence="2">NBRC 113072</strain>
    </source>
</reference>
<name>A0ABQ6IXQ8_9MICO</name>
<protein>
    <submittedName>
        <fullName evidence="1">MoaD family protein</fullName>
    </submittedName>
</protein>
<proteinExistence type="predicted"/>
<organism evidence="1 2">
    <name type="scientific">Mobilicoccus caccae</name>
    <dbReference type="NCBI Taxonomy" id="1859295"/>
    <lineage>
        <taxon>Bacteria</taxon>
        <taxon>Bacillati</taxon>
        <taxon>Actinomycetota</taxon>
        <taxon>Actinomycetes</taxon>
        <taxon>Micrococcales</taxon>
        <taxon>Dermatophilaceae</taxon>
        <taxon>Mobilicoccus</taxon>
    </lineage>
</organism>